<evidence type="ECO:0000256" key="2">
    <source>
        <dbReference type="ARBA" id="ARBA00023002"/>
    </source>
</evidence>
<dbReference type="InterPro" id="IPR050097">
    <property type="entry name" value="Ferredoxin-NADP_redctase_2"/>
</dbReference>
<keyword evidence="5" id="KW-1185">Reference proteome</keyword>
<reference evidence="4 5" key="1">
    <citation type="submission" date="2023-06" db="EMBL/GenBank/DDBJ databases">
        <title>Identification and characterization of horizontal gene transfer across gut microbiota members of farm animals based on homology search.</title>
        <authorList>
            <person name="Schwarzerova J."/>
            <person name="Nykrynova M."/>
            <person name="Jureckova K."/>
            <person name="Cejkova D."/>
            <person name="Rychlik I."/>
        </authorList>
    </citation>
    <scope>NUCLEOTIDE SEQUENCE [LARGE SCALE GENOMIC DNA]</scope>
    <source>
        <strain evidence="4 5">ET340</strain>
    </source>
</reference>
<dbReference type="SUPFAM" id="SSF51905">
    <property type="entry name" value="FAD/NAD(P)-binding domain"/>
    <property type="match status" value="1"/>
</dbReference>
<evidence type="ECO:0000256" key="1">
    <source>
        <dbReference type="ARBA" id="ARBA00022630"/>
    </source>
</evidence>
<dbReference type="PRINTS" id="PR00469">
    <property type="entry name" value="PNDRDTASEII"/>
</dbReference>
<evidence type="ECO:0000313" key="4">
    <source>
        <dbReference type="EMBL" id="MDM8202371.1"/>
    </source>
</evidence>
<dbReference type="RefSeq" id="WP_289600673.1">
    <property type="nucleotide sequence ID" value="NZ_JAUDCL010000036.1"/>
</dbReference>
<organism evidence="4 5">
    <name type="scientific">Allofournierella massiliensis</name>
    <dbReference type="NCBI Taxonomy" id="1650663"/>
    <lineage>
        <taxon>Bacteria</taxon>
        <taxon>Bacillati</taxon>
        <taxon>Bacillota</taxon>
        <taxon>Clostridia</taxon>
        <taxon>Eubacteriales</taxon>
        <taxon>Oscillospiraceae</taxon>
        <taxon>Allofournierella</taxon>
    </lineage>
</organism>
<evidence type="ECO:0000259" key="3">
    <source>
        <dbReference type="Pfam" id="PF07992"/>
    </source>
</evidence>
<sequence length="285" mass="30663">MWDLLIVGTGPAGVSAALTARARGLSFLWFGSRRLSDKVEKAERILNYPGLPRVTGRELRDAFLRQVDDLGIPIQQARVAAVYEMGGHYAVCAGPDFYEERCLILATGVAARGQIPGENRLLGKGVSCCATCDGELYRGRNIAVVCESQSLEEDVRFLQSVAGHVELFCTYAGGLADTPGCHKGRPQTIEGDDRVTGVRWADATLPVEGVFCLRETVAPQALLSGLAMENGHIQVDRAQRTNLPGCFAAGDCTGRPYQYAKAVGEGNVAVHSALVFLAQPQEEPR</sequence>
<proteinExistence type="predicted"/>
<dbReference type="Pfam" id="PF07992">
    <property type="entry name" value="Pyr_redox_2"/>
    <property type="match status" value="2"/>
</dbReference>
<reference evidence="5" key="2">
    <citation type="submission" date="2023-06" db="EMBL/GenBank/DDBJ databases">
        <title>Identification and characterization of horizontal gene transfer across gut microbiota members of farm animals based on homology search.</title>
        <authorList>
            <person name="Zeman M."/>
            <person name="Kubasova T."/>
            <person name="Jahodarova E."/>
            <person name="Nykrynova M."/>
            <person name="Rychlik I."/>
        </authorList>
    </citation>
    <scope>NUCLEOTIDE SEQUENCE [LARGE SCALE GENOMIC DNA]</scope>
    <source>
        <strain evidence="5">ET340</strain>
    </source>
</reference>
<feature type="domain" description="FAD/NAD(P)-binding" evidence="3">
    <location>
        <begin position="224"/>
        <end position="266"/>
    </location>
</feature>
<dbReference type="Gene3D" id="3.50.50.60">
    <property type="entry name" value="FAD/NAD(P)-binding domain"/>
    <property type="match status" value="2"/>
</dbReference>
<dbReference type="EMBL" id="JAUDCL010000036">
    <property type="protein sequence ID" value="MDM8202371.1"/>
    <property type="molecule type" value="Genomic_DNA"/>
</dbReference>
<comment type="caution">
    <text evidence="4">The sequence shown here is derived from an EMBL/GenBank/DDBJ whole genome shotgun (WGS) entry which is preliminary data.</text>
</comment>
<dbReference type="PANTHER" id="PTHR48105">
    <property type="entry name" value="THIOREDOXIN REDUCTASE 1-RELATED-RELATED"/>
    <property type="match status" value="1"/>
</dbReference>
<dbReference type="InterPro" id="IPR023753">
    <property type="entry name" value="FAD/NAD-binding_dom"/>
</dbReference>
<dbReference type="Proteomes" id="UP001529380">
    <property type="component" value="Unassembled WGS sequence"/>
</dbReference>
<reference evidence="4 5" key="3">
    <citation type="submission" date="2023-06" db="EMBL/GenBank/DDBJ databases">
        <authorList>
            <person name="Zeman M."/>
            <person name="Kubasova T."/>
            <person name="Jahodarova E."/>
            <person name="Nykrynova M."/>
            <person name="Rychlik I."/>
        </authorList>
    </citation>
    <scope>NUCLEOTIDE SEQUENCE [LARGE SCALE GENOMIC DNA]</scope>
    <source>
        <strain evidence="4 5">ET340</strain>
    </source>
</reference>
<gene>
    <name evidence="4" type="ORF">QUW08_13865</name>
</gene>
<protein>
    <submittedName>
        <fullName evidence="4">NAD(P)/FAD-dependent oxidoreductase</fullName>
    </submittedName>
</protein>
<keyword evidence="2" id="KW-0560">Oxidoreductase</keyword>
<dbReference type="InterPro" id="IPR036188">
    <property type="entry name" value="FAD/NAD-bd_sf"/>
</dbReference>
<dbReference type="PRINTS" id="PR00368">
    <property type="entry name" value="FADPNR"/>
</dbReference>
<feature type="domain" description="FAD/NAD(P)-binding" evidence="3">
    <location>
        <begin position="3"/>
        <end position="134"/>
    </location>
</feature>
<evidence type="ECO:0000313" key="5">
    <source>
        <dbReference type="Proteomes" id="UP001529380"/>
    </source>
</evidence>
<name>A0ABT7UTZ2_9FIRM</name>
<accession>A0ABT7UTZ2</accession>
<keyword evidence="1" id="KW-0285">Flavoprotein</keyword>